<dbReference type="Pfam" id="PF03908">
    <property type="entry name" value="Sec20"/>
    <property type="match status" value="1"/>
</dbReference>
<feature type="compositionally biased region" description="Acidic residues" evidence="10">
    <location>
        <begin position="361"/>
        <end position="383"/>
    </location>
</feature>
<dbReference type="EMBL" id="NJEU01001140">
    <property type="protein sequence ID" value="PHH68404.1"/>
    <property type="molecule type" value="Genomic_DNA"/>
</dbReference>
<keyword evidence="3" id="KW-0812">Transmembrane</keyword>
<keyword evidence="4" id="KW-0256">Endoplasmic reticulum</keyword>
<dbReference type="PANTHER" id="PTHR12825:SF0">
    <property type="entry name" value="VESICLE TRANSPORT PROTEIN SEC20"/>
    <property type="match status" value="1"/>
</dbReference>
<protein>
    <recommendedName>
        <fullName evidence="11">Sec20 C-terminal domain-containing protein</fullName>
    </recommendedName>
</protein>
<dbReference type="InterPro" id="IPR056173">
    <property type="entry name" value="Sec20_C"/>
</dbReference>
<dbReference type="GO" id="GO:0005484">
    <property type="term" value="F:SNAP receptor activity"/>
    <property type="evidence" value="ECO:0007669"/>
    <property type="project" value="InterPro"/>
</dbReference>
<dbReference type="GO" id="GO:0005789">
    <property type="term" value="C:endoplasmic reticulum membrane"/>
    <property type="evidence" value="ECO:0007669"/>
    <property type="project" value="UniProtKB-SubCell"/>
</dbReference>
<feature type="domain" description="Sec20 C-terminal" evidence="11">
    <location>
        <begin position="179"/>
        <end position="266"/>
    </location>
</feature>
<dbReference type="GO" id="GO:0031201">
    <property type="term" value="C:SNARE complex"/>
    <property type="evidence" value="ECO:0007669"/>
    <property type="project" value="TreeGrafter"/>
</dbReference>
<name>A0A2C5YN04_9HYPO</name>
<keyword evidence="2" id="KW-0813">Transport</keyword>
<feature type="region of interest" description="Disordered" evidence="10">
    <location>
        <begin position="361"/>
        <end position="401"/>
    </location>
</feature>
<evidence type="ECO:0000313" key="12">
    <source>
        <dbReference type="EMBL" id="PHH68404.1"/>
    </source>
</evidence>
<dbReference type="GO" id="GO:0006890">
    <property type="term" value="P:retrograde vesicle-mediated transport, Golgi to endoplasmic reticulum"/>
    <property type="evidence" value="ECO:0007669"/>
    <property type="project" value="InterPro"/>
</dbReference>
<feature type="compositionally biased region" description="Low complexity" evidence="10">
    <location>
        <begin position="139"/>
        <end position="150"/>
    </location>
</feature>
<comment type="similarity">
    <text evidence="9">Belongs to the SEC20 family.</text>
</comment>
<evidence type="ECO:0000256" key="10">
    <source>
        <dbReference type="SAM" id="MobiDB-lite"/>
    </source>
</evidence>
<evidence type="ECO:0000256" key="3">
    <source>
        <dbReference type="ARBA" id="ARBA00022692"/>
    </source>
</evidence>
<proteinExistence type="inferred from homology"/>
<dbReference type="PANTHER" id="PTHR12825">
    <property type="entry name" value="BNIP1-RELATED"/>
    <property type="match status" value="1"/>
</dbReference>
<reference evidence="12 13" key="1">
    <citation type="submission" date="2017-06" db="EMBL/GenBank/DDBJ databases">
        <title>Ant-infecting Ophiocordyceps genomes reveal a high diversity of potential behavioral manipulation genes and a possible major role for enterotoxins.</title>
        <authorList>
            <person name="De Bekker C."/>
            <person name="Evans H.C."/>
            <person name="Brachmann A."/>
            <person name="Hughes D.P."/>
        </authorList>
    </citation>
    <scope>NUCLEOTIDE SEQUENCE [LARGE SCALE GENOMIC DNA]</scope>
    <source>
        <strain evidence="12 13">1348a</strain>
    </source>
</reference>
<evidence type="ECO:0000259" key="11">
    <source>
        <dbReference type="Pfam" id="PF03908"/>
    </source>
</evidence>
<dbReference type="Proteomes" id="UP000224854">
    <property type="component" value="Unassembled WGS sequence"/>
</dbReference>
<keyword evidence="7" id="KW-0175">Coiled coil</keyword>
<evidence type="ECO:0000256" key="7">
    <source>
        <dbReference type="ARBA" id="ARBA00023054"/>
    </source>
</evidence>
<comment type="caution">
    <text evidence="12">The sequence shown here is derived from an EMBL/GenBank/DDBJ whole genome shotgun (WGS) entry which is preliminary data.</text>
</comment>
<evidence type="ECO:0000256" key="9">
    <source>
        <dbReference type="ARBA" id="ARBA00037934"/>
    </source>
</evidence>
<keyword evidence="8" id="KW-0472">Membrane</keyword>
<evidence type="ECO:0000256" key="4">
    <source>
        <dbReference type="ARBA" id="ARBA00022824"/>
    </source>
</evidence>
<feature type="region of interest" description="Disordered" evidence="10">
    <location>
        <begin position="132"/>
        <end position="170"/>
    </location>
</feature>
<keyword evidence="13" id="KW-1185">Reference proteome</keyword>
<keyword evidence="5" id="KW-0931">ER-Golgi transport</keyword>
<accession>A0A2C5YN04</accession>
<sequence>MSLLESTSTRLTALQESTLHVETLIDRLVKLEYQPGSVPLGTEEDDSLRAELIAETVQVLRNAQEELELISAELGFLEPGHDKERLTEGVERLGAHLVRHRRAFCKARITAKKAFEDAQIEERRLRIMSFTPSEPVSPVPTDQAPAATAPPRRHLRTSHTLDQTSLSEKDRQVVGASGNVTDALRRMHDLVASELSRSDFAHQTLEESSATLQHLGESYSSLDTMLASSRDLLGTLLRSEKSDTWYLQTAFYTLLVTGAWLVFRRLLYGPTWWLVWLPLRILFGLGSKIGGAMMLRAGNGSVKAQTTIPHETLATVQGLPDDELPTLDAKPDDDYSQQVEEIDAMIQKVNEVMMDSAQEAFEVENSEGSELDGLDDEPTEWQDDQSHGQNLGDAAQVRDEL</sequence>
<dbReference type="InterPro" id="IPR005606">
    <property type="entry name" value="Sec20"/>
</dbReference>
<evidence type="ECO:0000256" key="1">
    <source>
        <dbReference type="ARBA" id="ARBA00004163"/>
    </source>
</evidence>
<evidence type="ECO:0000256" key="8">
    <source>
        <dbReference type="ARBA" id="ARBA00023136"/>
    </source>
</evidence>
<evidence type="ECO:0000256" key="2">
    <source>
        <dbReference type="ARBA" id="ARBA00022448"/>
    </source>
</evidence>
<evidence type="ECO:0000313" key="13">
    <source>
        <dbReference type="Proteomes" id="UP000224854"/>
    </source>
</evidence>
<gene>
    <name evidence="12" type="ORF">CDD82_590</name>
</gene>
<evidence type="ECO:0000256" key="6">
    <source>
        <dbReference type="ARBA" id="ARBA00022989"/>
    </source>
</evidence>
<dbReference type="AlphaFoldDB" id="A0A2C5YN04"/>
<dbReference type="OrthoDB" id="46868at2759"/>
<keyword evidence="6" id="KW-1133">Transmembrane helix</keyword>
<organism evidence="12 13">
    <name type="scientific">Ophiocordyceps australis</name>
    <dbReference type="NCBI Taxonomy" id="1399860"/>
    <lineage>
        <taxon>Eukaryota</taxon>
        <taxon>Fungi</taxon>
        <taxon>Dikarya</taxon>
        <taxon>Ascomycota</taxon>
        <taxon>Pezizomycotina</taxon>
        <taxon>Sordariomycetes</taxon>
        <taxon>Hypocreomycetidae</taxon>
        <taxon>Hypocreales</taxon>
        <taxon>Ophiocordycipitaceae</taxon>
        <taxon>Ophiocordyceps</taxon>
    </lineage>
</organism>
<comment type="subcellular location">
    <subcellularLocation>
        <location evidence="1">Endoplasmic reticulum membrane</location>
        <topology evidence="1">Single-pass type IV membrane protein</topology>
    </subcellularLocation>
</comment>
<evidence type="ECO:0000256" key="5">
    <source>
        <dbReference type="ARBA" id="ARBA00022892"/>
    </source>
</evidence>